<reference evidence="4 5" key="1">
    <citation type="journal article" date="2002" name="Genome Res.">
        <title>The genome of Methanosarcina acetivorans reveals extensive metabolic and physiological diversity.</title>
        <authorList>
            <person name="Galagan J.E."/>
            <person name="Nusbaum C."/>
            <person name="Roy A."/>
            <person name="Endrizzi M.G."/>
            <person name="Macdonald P."/>
            <person name="FitzHugh W."/>
            <person name="Calvo S."/>
            <person name="Engels R."/>
            <person name="Smirnov S."/>
            <person name="Atnoor D."/>
            <person name="Brown A."/>
            <person name="Allen N."/>
            <person name="Naylor J."/>
            <person name="Stange-Thomann N."/>
            <person name="DeArellano K."/>
            <person name="Johnson R."/>
            <person name="Linton L."/>
            <person name="McEwan P."/>
            <person name="McKernan K."/>
            <person name="Talamas J."/>
            <person name="Tirrell A."/>
            <person name="Ye W."/>
            <person name="Zimmer A."/>
            <person name="Barber R.D."/>
            <person name="Cann I."/>
            <person name="Graham D.E."/>
            <person name="Grahame D.A."/>
            <person name="Guss A."/>
            <person name="Hedderich R."/>
            <person name="Ingram-Smith C."/>
            <person name="Kuettner C.H."/>
            <person name="Krzycki J.A."/>
            <person name="Leigh J.A."/>
            <person name="Li W."/>
            <person name="Liu J."/>
            <person name="Mukhopadhyay B."/>
            <person name="Reeve J.N."/>
            <person name="Smith K."/>
            <person name="Springer T.A."/>
            <person name="Umayam L.A."/>
            <person name="White O."/>
            <person name="White R.H."/>
            <person name="de Macario E.C."/>
            <person name="Ferry J.G."/>
            <person name="Jarrell K.F."/>
            <person name="Jing H."/>
            <person name="Macario A.J.L."/>
            <person name="Paulsen I."/>
            <person name="Pritchett M."/>
            <person name="Sowers K.R."/>
            <person name="Swanson R.V."/>
            <person name="Zinder S.H."/>
            <person name="Lander E."/>
            <person name="Metcalf W.W."/>
            <person name="Birren B."/>
        </authorList>
    </citation>
    <scope>NUCLEOTIDE SEQUENCE [LARGE SCALE GENOMIC DNA]</scope>
    <source>
        <strain evidence="5">ATCC 35395 / DSM 2834 / JCM 12185 / C2A</strain>
    </source>
</reference>
<dbReference type="InterPro" id="IPR006644">
    <property type="entry name" value="Cadg"/>
</dbReference>
<dbReference type="Pfam" id="PF05345">
    <property type="entry name" value="He_PIG"/>
    <property type="match status" value="1"/>
</dbReference>
<feature type="domain" description="Dystroglycan-type cadherin-like" evidence="3">
    <location>
        <begin position="508"/>
        <end position="598"/>
    </location>
</feature>
<dbReference type="InterPro" id="IPR015919">
    <property type="entry name" value="Cadherin-like_sf"/>
</dbReference>
<dbReference type="EMBL" id="AE010299">
    <property type="protein sequence ID" value="AAM05770.1"/>
    <property type="molecule type" value="Genomic_DNA"/>
</dbReference>
<dbReference type="EnsemblBacteria" id="AAM05770">
    <property type="protein sequence ID" value="AAM05770"/>
    <property type="gene ID" value="MA_2384"/>
</dbReference>
<dbReference type="Gene3D" id="2.60.40.10">
    <property type="entry name" value="Immunoglobulins"/>
    <property type="match status" value="1"/>
</dbReference>
<organism evidence="4 5">
    <name type="scientific">Methanosarcina acetivorans (strain ATCC 35395 / DSM 2834 / JCM 12185 / C2A)</name>
    <dbReference type="NCBI Taxonomy" id="188937"/>
    <lineage>
        <taxon>Archaea</taxon>
        <taxon>Methanobacteriati</taxon>
        <taxon>Methanobacteriota</taxon>
        <taxon>Stenosarchaea group</taxon>
        <taxon>Methanomicrobia</taxon>
        <taxon>Methanosarcinales</taxon>
        <taxon>Methanosarcinaceae</taxon>
        <taxon>Methanosarcina</taxon>
    </lineage>
</organism>
<dbReference type="InterPro" id="IPR010671">
    <property type="entry name" value="Disaggr-rel_dom"/>
</dbReference>
<dbReference type="SMART" id="SM00710">
    <property type="entry name" value="PbH1"/>
    <property type="match status" value="8"/>
</dbReference>
<dbReference type="InterPro" id="IPR051550">
    <property type="entry name" value="SCF-Subunits/Alg-Epimerases"/>
</dbReference>
<dbReference type="SMART" id="SM00736">
    <property type="entry name" value="CADG"/>
    <property type="match status" value="1"/>
</dbReference>
<dbReference type="Pfam" id="PF08480">
    <property type="entry name" value="Disaggr_assoc"/>
    <property type="match status" value="1"/>
</dbReference>
<evidence type="ECO:0000256" key="1">
    <source>
        <dbReference type="ARBA" id="ARBA00022737"/>
    </source>
</evidence>
<dbReference type="GO" id="GO:0005509">
    <property type="term" value="F:calcium ion binding"/>
    <property type="evidence" value="ECO:0007669"/>
    <property type="project" value="InterPro"/>
</dbReference>
<evidence type="ECO:0000259" key="3">
    <source>
        <dbReference type="SMART" id="SM00736"/>
    </source>
</evidence>
<evidence type="ECO:0000313" key="5">
    <source>
        <dbReference type="Proteomes" id="UP000002487"/>
    </source>
</evidence>
<feature type="transmembrane region" description="Helical" evidence="2">
    <location>
        <begin position="21"/>
        <end position="43"/>
    </location>
</feature>
<name>Q8TNA9_METAC</name>
<evidence type="ECO:0000313" key="4">
    <source>
        <dbReference type="EMBL" id="AAM05770.1"/>
    </source>
</evidence>
<keyword evidence="2" id="KW-0812">Transmembrane</keyword>
<dbReference type="InterPro" id="IPR006626">
    <property type="entry name" value="PbH1"/>
</dbReference>
<dbReference type="PhylomeDB" id="Q8TNA9"/>
<dbReference type="STRING" id="188937.MA_2384"/>
<dbReference type="Pfam" id="PF06848">
    <property type="entry name" value="Disaggr_repeat"/>
    <property type="match status" value="2"/>
</dbReference>
<dbReference type="HOGENOM" id="CLU_012607_0_0_2"/>
<dbReference type="SUPFAM" id="SSF49313">
    <property type="entry name" value="Cadherin-like"/>
    <property type="match status" value="1"/>
</dbReference>
<keyword evidence="2" id="KW-1133">Transmembrane helix</keyword>
<dbReference type="Proteomes" id="UP000002487">
    <property type="component" value="Chromosome"/>
</dbReference>
<keyword evidence="2" id="KW-0472">Membrane</keyword>
<dbReference type="GO" id="GO:0016020">
    <property type="term" value="C:membrane"/>
    <property type="evidence" value="ECO:0007669"/>
    <property type="project" value="InterPro"/>
</dbReference>
<keyword evidence="1" id="KW-0677">Repeat</keyword>
<dbReference type="AlphaFoldDB" id="Q8TNA9"/>
<protein>
    <recommendedName>
        <fullName evidence="3">Dystroglycan-type cadherin-like domain-containing protein</fullName>
    </recommendedName>
</protein>
<dbReference type="InterPro" id="IPR011050">
    <property type="entry name" value="Pectin_lyase_fold/virulence"/>
</dbReference>
<gene>
    <name evidence="4" type="ordered locus">MA_2384</name>
</gene>
<dbReference type="InterPro" id="IPR013783">
    <property type="entry name" value="Ig-like_fold"/>
</dbReference>
<dbReference type="InParanoid" id="Q8TNA9"/>
<dbReference type="InterPro" id="IPR012334">
    <property type="entry name" value="Pectin_lyas_fold"/>
</dbReference>
<accession>Q8TNA9</accession>
<dbReference type="PANTHER" id="PTHR22990:SF15">
    <property type="entry name" value="F-BOX ONLY PROTEIN 10"/>
    <property type="match status" value="1"/>
</dbReference>
<keyword evidence="5" id="KW-1185">Reference proteome</keyword>
<sequence>MNLDETLLNRIKVIALLNLKLVRKLVIFIMVNCLVLSGIPAALCMSSAPVVYVTGDGSGDFNCDGTDDHVQINQALKFVAENSAYTTVYLKGPFTYVIDDTLLIGSNTILEGDSSAKIKLVNNANWESRKPMIKERSTGISGITIRGFTIDGNREGNTNVVSGKGYYNLIHLSSCQNIKVYDMYLTNNHGDGLKTDKCTNVEFYDNEIYLLGHDGLYASGCSDVEAYGNTITCRTNSGLRLYNTNKASFHDNVITSEGSGGAGIEIQKYNTPAMDDIEVYNNVIYKTALAGIWIFGSGSYSASTANVHVHHNQIYDTGTKTSNSIIGGIVSNGFSGLIENNVIDGAYGAGIVQKTVYSPAPSGSGFLLTVRNNILSNSRSSSGGGSGYGINNELSGTHSFVLQNNCYYGSAGGDSRNVQLSASDIKVDPQFADRSSHDYHLKSIAGRWNGKSWITDSASSPCIDAGYIASDYSKEPQDNGGRINIGTYGNTKYASKSGTTEVVTNQAPVLNSIQDATVEIGESLTFTVSASDAEEDSLSYSASGLPTGATFDSESGIFAWTPAVGQEGTYSVTFVVSDGELTDSATAIINVSKQEDTSKQEDPSTITGEVYDNRLREASPDIVYQSSPFIDVGAMSIGSYRDIMWFDLSVYADYSEVNSATLSLYWYYPAGKARPEDTVIEIYRPADSWNPDYVSWNKKDKRVAWNNAGGDWYDRNGVLQGSTPYATITLEGSDLPDNRYYELDVTDLVNEYISSKYENTGFLIKARTENNNYIAFYSNDCGNENQKPKLTVTEEASVSPIDVQPIDVTVSGAKDNRLREASAENVYQSSAYVDVGALSGVGRYRDMMQFDLSEYADYSEVNSATLFLYWYYPAGKARPEDTVIEIYRPADSWNPDYVSWNKKDKRVAWNNAGGDWYDRNGVLQGSTPYATITLEGSDLPDNRYYELDVTDLVNEYISGKYENTGFLIKARTENNNYIAFYSSEAGGENQRPKLNLQLKQ</sequence>
<dbReference type="PANTHER" id="PTHR22990">
    <property type="entry name" value="F-BOX ONLY PROTEIN"/>
    <property type="match status" value="1"/>
</dbReference>
<evidence type="ECO:0000256" key="2">
    <source>
        <dbReference type="SAM" id="Phobius"/>
    </source>
</evidence>
<proteinExistence type="predicted"/>
<dbReference type="SUPFAM" id="SSF51126">
    <property type="entry name" value="Pectin lyase-like"/>
    <property type="match status" value="1"/>
</dbReference>
<dbReference type="Gene3D" id="2.160.20.10">
    <property type="entry name" value="Single-stranded right-handed beta-helix, Pectin lyase-like"/>
    <property type="match status" value="1"/>
</dbReference>
<dbReference type="KEGG" id="mac:MA_2384"/>
<dbReference type="NCBIfam" id="NF033679">
    <property type="entry name" value="DNRLRE_dom"/>
    <property type="match status" value="2"/>
</dbReference>
<dbReference type="InterPro" id="IPR013687">
    <property type="entry name" value="Disaggr-rel"/>
</dbReference>
<dbReference type="FunFam" id="2.160.20.10:FF:000069">
    <property type="entry name" value="Uncharacterized protein"/>
    <property type="match status" value="1"/>
</dbReference>